<dbReference type="AlphaFoldDB" id="A0A3S0Q496"/>
<gene>
    <name evidence="1" type="ORF">EJ377_16250</name>
</gene>
<accession>A0A3S0Q496</accession>
<name>A0A3S0Q496_9FLAO</name>
<dbReference type="EMBL" id="RYFC01000003">
    <property type="protein sequence ID" value="RTZ46077.1"/>
    <property type="molecule type" value="Genomic_DNA"/>
</dbReference>
<evidence type="ECO:0000313" key="1">
    <source>
        <dbReference type="EMBL" id="RTZ46077.1"/>
    </source>
</evidence>
<comment type="caution">
    <text evidence="1">The sequence shown here is derived from an EMBL/GenBank/DDBJ whole genome shotgun (WGS) entry which is preliminary data.</text>
</comment>
<dbReference type="Proteomes" id="UP000276953">
    <property type="component" value="Unassembled WGS sequence"/>
</dbReference>
<evidence type="ECO:0000313" key="2">
    <source>
        <dbReference type="Proteomes" id="UP000276953"/>
    </source>
</evidence>
<sequence>MATLIAPEYFNNHIAVEGEIIVKSVPNDAGSVLVWNPITKKISQRTKAEIIGDLDLMTLSTHQL</sequence>
<reference evidence="1 2" key="1">
    <citation type="submission" date="2018-12" db="EMBL/GenBank/DDBJ databases">
        <title>Draft Genome Sequence of Chryseobacterium arthrosphaerae strain ED882-96 Isolated from the Blood of a Patient with Liver Cirrhosis in Taiwan.</title>
        <authorList>
            <person name="Lin J.-N."/>
            <person name="Lai C.-H."/>
            <person name="Yang C.-H."/>
            <person name="Huang Y.-H."/>
        </authorList>
    </citation>
    <scope>NUCLEOTIDE SEQUENCE [LARGE SCALE GENOMIC DNA]</scope>
    <source>
        <strain evidence="1 2">ED882-96</strain>
    </source>
</reference>
<protein>
    <submittedName>
        <fullName evidence="1">Uncharacterized protein</fullName>
    </submittedName>
</protein>
<proteinExistence type="predicted"/>
<organism evidence="1 2">
    <name type="scientific">Chryseobacterium arthrosphaerae</name>
    <dbReference type="NCBI Taxonomy" id="651561"/>
    <lineage>
        <taxon>Bacteria</taxon>
        <taxon>Pseudomonadati</taxon>
        <taxon>Bacteroidota</taxon>
        <taxon>Flavobacteriia</taxon>
        <taxon>Flavobacteriales</taxon>
        <taxon>Weeksellaceae</taxon>
        <taxon>Chryseobacterium group</taxon>
        <taxon>Chryseobacterium</taxon>
    </lineage>
</organism>